<feature type="compositionally biased region" description="Basic and acidic residues" evidence="1">
    <location>
        <begin position="73"/>
        <end position="126"/>
    </location>
</feature>
<feature type="region of interest" description="Disordered" evidence="1">
    <location>
        <begin position="278"/>
        <end position="314"/>
    </location>
</feature>
<proteinExistence type="predicted"/>
<evidence type="ECO:0000313" key="3">
    <source>
        <dbReference type="Proteomes" id="UP001206350"/>
    </source>
</evidence>
<dbReference type="Proteomes" id="UP001206350">
    <property type="component" value="Unassembled WGS sequence"/>
</dbReference>
<protein>
    <recommendedName>
        <fullName evidence="4">Scaffolding protein</fullName>
    </recommendedName>
</protein>
<organism evidence="2 3">
    <name type="scientific">Rodentibacter pneumotropicus</name>
    <dbReference type="NCBI Taxonomy" id="758"/>
    <lineage>
        <taxon>Bacteria</taxon>
        <taxon>Pseudomonadati</taxon>
        <taxon>Pseudomonadota</taxon>
        <taxon>Gammaproteobacteria</taxon>
        <taxon>Pasteurellales</taxon>
        <taxon>Pasteurellaceae</taxon>
        <taxon>Rodentibacter</taxon>
    </lineage>
</organism>
<name>A0AAW5LAY9_9PAST</name>
<comment type="caution">
    <text evidence="2">The sequence shown here is derived from an EMBL/GenBank/DDBJ whole genome shotgun (WGS) entry which is preliminary data.</text>
</comment>
<feature type="region of interest" description="Disordered" evidence="1">
    <location>
        <begin position="1"/>
        <end position="159"/>
    </location>
</feature>
<gene>
    <name evidence="2" type="ORF">MUU45_000773</name>
</gene>
<dbReference type="EMBL" id="JALJCU010000008">
    <property type="protein sequence ID" value="MCQ9120955.1"/>
    <property type="molecule type" value="Genomic_DNA"/>
</dbReference>
<dbReference type="RefSeq" id="WP_256891804.1">
    <property type="nucleotide sequence ID" value="NZ_JALJCU010000008.1"/>
</dbReference>
<evidence type="ECO:0000256" key="1">
    <source>
        <dbReference type="SAM" id="MobiDB-lite"/>
    </source>
</evidence>
<evidence type="ECO:0000313" key="2">
    <source>
        <dbReference type="EMBL" id="MCQ9120955.1"/>
    </source>
</evidence>
<evidence type="ECO:0008006" key="4">
    <source>
        <dbReference type="Google" id="ProtNLM"/>
    </source>
</evidence>
<keyword evidence="3" id="KW-1185">Reference proteome</keyword>
<accession>A0AAW5LAY9</accession>
<feature type="compositionally biased region" description="Low complexity" evidence="1">
    <location>
        <begin position="42"/>
        <end position="71"/>
    </location>
</feature>
<feature type="compositionally biased region" description="Polar residues" evidence="1">
    <location>
        <begin position="278"/>
        <end position="290"/>
    </location>
</feature>
<feature type="compositionally biased region" description="Basic and acidic residues" evidence="1">
    <location>
        <begin position="19"/>
        <end position="28"/>
    </location>
</feature>
<feature type="compositionally biased region" description="Low complexity" evidence="1">
    <location>
        <begin position="141"/>
        <end position="151"/>
    </location>
</feature>
<sequence>MDTQIDLEQYGSLPRHVREKLATADKSQEPPQPSPNKEQEEQTSSEPQSQPNVIVQTQAQNEPPANQPPATDDNAHPDDDNEVKAWKGRLNKEQAEHKATSEKLLAEAEARQAAEREAKELREKYTALEQKYQQPAEKEQTQSSQPPQTQEHFTDEELAEIEMMMGATGEKFARFLRAAQSQQQPVVDVGKVVDERLAQERQRSEEQARQTAFGKAVQEQTPKLQGLLNDSAFIEFAHSEVIDFAGNTAAQLLNFVGANQRADLLPKVAELIAKFEQSRQPPAQQVTAPPSNKGAAVDVRSQGKKPKPSAATLEKMNRLMRLGQVDELKALQEKYDLD</sequence>
<dbReference type="AlphaFoldDB" id="A0AAW5LAY9"/>
<reference evidence="2 3" key="1">
    <citation type="journal article" date="2022" name="Microbiol. Spectr.">
        <title>Microbiota of the Pregnant Mouse: Characterization of the Bacterial Communities in the Oral Cavity, Lung, Intestine, and Vagina through Culture and DNA Sequencing.</title>
        <authorList>
            <person name="Greenberg J.M."/>
            <person name="Romero R."/>
            <person name="Winters A.D."/>
            <person name="Galaz J."/>
            <person name="Garcia-Flores V."/>
            <person name="Arenas-Hernandez M."/>
            <person name="Panzer J."/>
            <person name="Shaffer Z."/>
            <person name="Kracht D.J."/>
            <person name="Gomez-Lopez N."/>
            <person name="Theis K.R."/>
        </authorList>
    </citation>
    <scope>NUCLEOTIDE SEQUENCE [LARGE SCALE GENOMIC DNA]</scope>
    <source>
        <strain evidence="2 3">MAC-C1-H1</strain>
    </source>
</reference>